<evidence type="ECO:0000259" key="1">
    <source>
        <dbReference type="Pfam" id="PF01814"/>
    </source>
</evidence>
<organism evidence="2 3">
    <name type="scientific">Tardibacter chloracetimidivorans</name>
    <dbReference type="NCBI Taxonomy" id="1921510"/>
    <lineage>
        <taxon>Bacteria</taxon>
        <taxon>Pseudomonadati</taxon>
        <taxon>Pseudomonadota</taxon>
        <taxon>Alphaproteobacteria</taxon>
        <taxon>Sphingomonadales</taxon>
        <taxon>Sphingomonadaceae</taxon>
        <taxon>Tardibacter</taxon>
    </lineage>
</organism>
<proteinExistence type="predicted"/>
<dbReference type="AlphaFoldDB" id="A0A1L3ZW86"/>
<evidence type="ECO:0000313" key="2">
    <source>
        <dbReference type="EMBL" id="API59869.1"/>
    </source>
</evidence>
<dbReference type="Proteomes" id="UP000182063">
    <property type="component" value="Chromosome"/>
</dbReference>
<name>A0A1L3ZW86_9SPHN</name>
<dbReference type="Gene3D" id="1.20.120.520">
    <property type="entry name" value="nmb1532 protein domain like"/>
    <property type="match status" value="1"/>
</dbReference>
<feature type="domain" description="Hemerythrin-like" evidence="1">
    <location>
        <begin position="36"/>
        <end position="147"/>
    </location>
</feature>
<dbReference type="InterPro" id="IPR012312">
    <property type="entry name" value="Hemerythrin-like"/>
</dbReference>
<dbReference type="PANTHER" id="PTHR35585:SF1">
    <property type="entry name" value="HHE DOMAIN PROTEIN (AFU_ORTHOLOGUE AFUA_4G00730)"/>
    <property type="match status" value="1"/>
</dbReference>
<dbReference type="EMBL" id="CP018221">
    <property type="protein sequence ID" value="API59869.1"/>
    <property type="molecule type" value="Genomic_DNA"/>
</dbReference>
<reference evidence="3" key="1">
    <citation type="submission" date="2016-11" db="EMBL/GenBank/DDBJ databases">
        <title>Complete Genome Sequence of alachlor-degrading Sphingomonas sp. strain JJ-A5.</title>
        <authorList>
            <person name="Lee H."/>
            <person name="Ka J.-O."/>
        </authorList>
    </citation>
    <scope>NUCLEOTIDE SEQUENCE [LARGE SCALE GENOMIC DNA]</scope>
    <source>
        <strain evidence="3">JJ-A5</strain>
    </source>
</reference>
<keyword evidence="3" id="KW-1185">Reference proteome</keyword>
<dbReference type="Pfam" id="PF01814">
    <property type="entry name" value="Hemerythrin"/>
    <property type="match status" value="1"/>
</dbReference>
<gene>
    <name evidence="2" type="ORF">BSL82_11540</name>
</gene>
<evidence type="ECO:0000313" key="3">
    <source>
        <dbReference type="Proteomes" id="UP000182063"/>
    </source>
</evidence>
<dbReference type="OrthoDB" id="7210157at2"/>
<accession>A0A1L3ZW86</accession>
<dbReference type="KEGG" id="sphj:BSL82_11540"/>
<dbReference type="PANTHER" id="PTHR35585">
    <property type="entry name" value="HHE DOMAIN PROTEIN (AFU_ORTHOLOGUE AFUA_4G00730)"/>
    <property type="match status" value="1"/>
</dbReference>
<dbReference type="STRING" id="1921510.BSL82_11540"/>
<sequence>MAWAAGAGLAAGLAANFVRKAIMQAPTALAGDWDQALAQEHKAALALFDKLEQTEHATRRAMLFAKLKQALSRHAFEEENVIYPALRDHGAGDRAEAFNHDHGLVKQYLFDLGRDQHRSDWTTKLREFRSLFEKHMREEEEQVFPELKAQLSEDENHAVTMAMNKEGLKLA</sequence>
<protein>
    <recommendedName>
        <fullName evidence="1">Hemerythrin-like domain-containing protein</fullName>
    </recommendedName>
</protein>